<dbReference type="Proteomes" id="UP000297245">
    <property type="component" value="Unassembled WGS sequence"/>
</dbReference>
<organism evidence="1 2">
    <name type="scientific">Dendrothele bispora (strain CBS 962.96)</name>
    <dbReference type="NCBI Taxonomy" id="1314807"/>
    <lineage>
        <taxon>Eukaryota</taxon>
        <taxon>Fungi</taxon>
        <taxon>Dikarya</taxon>
        <taxon>Basidiomycota</taxon>
        <taxon>Agaricomycotina</taxon>
        <taxon>Agaricomycetes</taxon>
        <taxon>Agaricomycetidae</taxon>
        <taxon>Agaricales</taxon>
        <taxon>Agaricales incertae sedis</taxon>
        <taxon>Dendrothele</taxon>
    </lineage>
</organism>
<proteinExistence type="predicted"/>
<reference evidence="1 2" key="1">
    <citation type="journal article" date="2019" name="Nat. Ecol. Evol.">
        <title>Megaphylogeny resolves global patterns of mushroom evolution.</title>
        <authorList>
            <person name="Varga T."/>
            <person name="Krizsan K."/>
            <person name="Foldi C."/>
            <person name="Dima B."/>
            <person name="Sanchez-Garcia M."/>
            <person name="Sanchez-Ramirez S."/>
            <person name="Szollosi G.J."/>
            <person name="Szarkandi J.G."/>
            <person name="Papp V."/>
            <person name="Albert L."/>
            <person name="Andreopoulos W."/>
            <person name="Angelini C."/>
            <person name="Antonin V."/>
            <person name="Barry K.W."/>
            <person name="Bougher N.L."/>
            <person name="Buchanan P."/>
            <person name="Buyck B."/>
            <person name="Bense V."/>
            <person name="Catcheside P."/>
            <person name="Chovatia M."/>
            <person name="Cooper J."/>
            <person name="Damon W."/>
            <person name="Desjardin D."/>
            <person name="Finy P."/>
            <person name="Geml J."/>
            <person name="Haridas S."/>
            <person name="Hughes K."/>
            <person name="Justo A."/>
            <person name="Karasinski D."/>
            <person name="Kautmanova I."/>
            <person name="Kiss B."/>
            <person name="Kocsube S."/>
            <person name="Kotiranta H."/>
            <person name="LaButti K.M."/>
            <person name="Lechner B.E."/>
            <person name="Liimatainen K."/>
            <person name="Lipzen A."/>
            <person name="Lukacs Z."/>
            <person name="Mihaltcheva S."/>
            <person name="Morgado L.N."/>
            <person name="Niskanen T."/>
            <person name="Noordeloos M.E."/>
            <person name="Ohm R.A."/>
            <person name="Ortiz-Santana B."/>
            <person name="Ovrebo C."/>
            <person name="Racz N."/>
            <person name="Riley R."/>
            <person name="Savchenko A."/>
            <person name="Shiryaev A."/>
            <person name="Soop K."/>
            <person name="Spirin V."/>
            <person name="Szebenyi C."/>
            <person name="Tomsovsky M."/>
            <person name="Tulloss R.E."/>
            <person name="Uehling J."/>
            <person name="Grigoriev I.V."/>
            <person name="Vagvolgyi C."/>
            <person name="Papp T."/>
            <person name="Martin F.M."/>
            <person name="Miettinen O."/>
            <person name="Hibbett D.S."/>
            <person name="Nagy L.G."/>
        </authorList>
    </citation>
    <scope>NUCLEOTIDE SEQUENCE [LARGE SCALE GENOMIC DNA]</scope>
    <source>
        <strain evidence="1 2">CBS 962.96</strain>
    </source>
</reference>
<dbReference type="EMBL" id="ML179056">
    <property type="protein sequence ID" value="THV04400.1"/>
    <property type="molecule type" value="Genomic_DNA"/>
</dbReference>
<gene>
    <name evidence="1" type="ORF">K435DRAFT_790968</name>
</gene>
<name>A0A4S8MN71_DENBC</name>
<evidence type="ECO:0000313" key="1">
    <source>
        <dbReference type="EMBL" id="THV04400.1"/>
    </source>
</evidence>
<evidence type="ECO:0000313" key="2">
    <source>
        <dbReference type="Proteomes" id="UP000297245"/>
    </source>
</evidence>
<dbReference type="AlphaFoldDB" id="A0A4S8MN71"/>
<sequence length="247" mass="27282">MASLSFRARPGAVVRVAQTAAGPALRVEDSGSSTLDHYINNGSERPAELDIHVDLNTTGLTISVIPAVSELISTEVLPQPQGIFNSMVSHWTHDHVWPSSASDADSPLLYNEENNSTYSSPNSCHSDILELNTLLSSLQARSTLDSAGLDPLGLDIRNVNNVQDGSDAVKREARSFPVERVIVSLLVNTPVEFMRRPMLRERQDHSVVGNLTVTQHFRDLMIDYDMKSEYMVTKPTLAPFVIICFHR</sequence>
<accession>A0A4S8MN71</accession>
<protein>
    <submittedName>
        <fullName evidence="1">Uncharacterized protein</fullName>
    </submittedName>
</protein>
<dbReference type="OrthoDB" id="3127203at2759"/>
<keyword evidence="2" id="KW-1185">Reference proteome</keyword>